<feature type="domain" description="Major facilitator superfamily (MFS) profile" evidence="7">
    <location>
        <begin position="38"/>
        <end position="429"/>
    </location>
</feature>
<comment type="caution">
    <text evidence="8">The sequence shown here is derived from an EMBL/GenBank/DDBJ whole genome shotgun (WGS) entry which is preliminary data.</text>
</comment>
<dbReference type="CDD" id="cd17319">
    <property type="entry name" value="MFS_ExuT_GudP_like"/>
    <property type="match status" value="1"/>
</dbReference>
<feature type="transmembrane region" description="Helical" evidence="6">
    <location>
        <begin position="282"/>
        <end position="303"/>
    </location>
</feature>
<feature type="transmembrane region" description="Helical" evidence="6">
    <location>
        <begin position="162"/>
        <end position="188"/>
    </location>
</feature>
<dbReference type="SUPFAM" id="SSF103473">
    <property type="entry name" value="MFS general substrate transporter"/>
    <property type="match status" value="1"/>
</dbReference>
<dbReference type="PROSITE" id="PS50850">
    <property type="entry name" value="MFS"/>
    <property type="match status" value="1"/>
</dbReference>
<evidence type="ECO:0000256" key="6">
    <source>
        <dbReference type="SAM" id="Phobius"/>
    </source>
</evidence>
<dbReference type="PANTHER" id="PTHR11662:SF399">
    <property type="entry name" value="FI19708P1-RELATED"/>
    <property type="match status" value="1"/>
</dbReference>
<feature type="transmembrane region" description="Helical" evidence="6">
    <location>
        <begin position="315"/>
        <end position="333"/>
    </location>
</feature>
<feature type="transmembrane region" description="Helical" evidence="6">
    <location>
        <begin position="241"/>
        <end position="262"/>
    </location>
</feature>
<evidence type="ECO:0000256" key="2">
    <source>
        <dbReference type="ARBA" id="ARBA00022692"/>
    </source>
</evidence>
<dbReference type="EMBL" id="JABEQK010000007">
    <property type="protein sequence ID" value="MBB2205426.1"/>
    <property type="molecule type" value="Genomic_DNA"/>
</dbReference>
<evidence type="ECO:0000256" key="4">
    <source>
        <dbReference type="ARBA" id="ARBA00023136"/>
    </source>
</evidence>
<dbReference type="AlphaFoldDB" id="A0A7W4KEF8"/>
<evidence type="ECO:0000313" key="9">
    <source>
        <dbReference type="Proteomes" id="UP000540556"/>
    </source>
</evidence>
<dbReference type="GO" id="GO:0016020">
    <property type="term" value="C:membrane"/>
    <property type="evidence" value="ECO:0007669"/>
    <property type="project" value="UniProtKB-SubCell"/>
</dbReference>
<accession>A0A7W4KEF8</accession>
<feature type="transmembrane region" description="Helical" evidence="6">
    <location>
        <begin position="103"/>
        <end position="122"/>
    </location>
</feature>
<dbReference type="Proteomes" id="UP000540556">
    <property type="component" value="Unassembled WGS sequence"/>
</dbReference>
<keyword evidence="9" id="KW-1185">Reference proteome</keyword>
<feature type="transmembrane region" description="Helical" evidence="6">
    <location>
        <begin position="128"/>
        <end position="150"/>
    </location>
</feature>
<comment type="subcellular location">
    <subcellularLocation>
        <location evidence="1">Membrane</location>
        <topology evidence="1">Multi-pass membrane protein</topology>
    </subcellularLocation>
</comment>
<dbReference type="InterPro" id="IPR011701">
    <property type="entry name" value="MFS"/>
</dbReference>
<dbReference type="InterPro" id="IPR036259">
    <property type="entry name" value="MFS_trans_sf"/>
</dbReference>
<evidence type="ECO:0000256" key="1">
    <source>
        <dbReference type="ARBA" id="ARBA00004141"/>
    </source>
</evidence>
<feature type="transmembrane region" description="Helical" evidence="6">
    <location>
        <begin position="405"/>
        <end position="425"/>
    </location>
</feature>
<keyword evidence="3 6" id="KW-1133">Transmembrane helix</keyword>
<reference evidence="8 9" key="1">
    <citation type="submission" date="2020-04" db="EMBL/GenBank/DDBJ databases">
        <title>Description of novel Gluconacetobacter.</title>
        <authorList>
            <person name="Sombolestani A."/>
        </authorList>
    </citation>
    <scope>NUCLEOTIDE SEQUENCE [LARGE SCALE GENOMIC DNA]</scope>
    <source>
        <strain evidence="8 9">LMG 27800</strain>
    </source>
</reference>
<feature type="transmembrane region" description="Helical" evidence="6">
    <location>
        <begin position="194"/>
        <end position="212"/>
    </location>
</feature>
<feature type="transmembrane region" description="Helical" evidence="6">
    <location>
        <begin position="339"/>
        <end position="361"/>
    </location>
</feature>
<feature type="transmembrane region" description="Helical" evidence="6">
    <location>
        <begin position="76"/>
        <end position="96"/>
    </location>
</feature>
<dbReference type="PANTHER" id="PTHR11662">
    <property type="entry name" value="SOLUTE CARRIER FAMILY 17"/>
    <property type="match status" value="1"/>
</dbReference>
<evidence type="ECO:0000256" key="5">
    <source>
        <dbReference type="SAM" id="MobiDB-lite"/>
    </source>
</evidence>
<organism evidence="8 9">
    <name type="scientific">Gluconacetobacter takamatsuzukensis</name>
    <dbReference type="NCBI Taxonomy" id="1286190"/>
    <lineage>
        <taxon>Bacteria</taxon>
        <taxon>Pseudomonadati</taxon>
        <taxon>Pseudomonadota</taxon>
        <taxon>Alphaproteobacteria</taxon>
        <taxon>Acetobacterales</taxon>
        <taxon>Acetobacteraceae</taxon>
        <taxon>Gluconacetobacter</taxon>
    </lineage>
</organism>
<proteinExistence type="predicted"/>
<dbReference type="InterPro" id="IPR020846">
    <property type="entry name" value="MFS_dom"/>
</dbReference>
<keyword evidence="4 6" id="KW-0472">Membrane</keyword>
<evidence type="ECO:0000256" key="3">
    <source>
        <dbReference type="ARBA" id="ARBA00022989"/>
    </source>
</evidence>
<feature type="transmembrane region" description="Helical" evidence="6">
    <location>
        <begin position="36"/>
        <end position="56"/>
    </location>
</feature>
<name>A0A7W4KEF8_9PROT</name>
<dbReference type="Gene3D" id="1.20.1250.20">
    <property type="entry name" value="MFS general substrate transporter like domains"/>
    <property type="match status" value="2"/>
</dbReference>
<protein>
    <submittedName>
        <fullName evidence="8">MFS transporter</fullName>
    </submittedName>
</protein>
<dbReference type="InterPro" id="IPR050382">
    <property type="entry name" value="MFS_Na/Anion_cotransporter"/>
</dbReference>
<gene>
    <name evidence="8" type="ORF">HLH27_10410</name>
</gene>
<evidence type="ECO:0000259" key="7">
    <source>
        <dbReference type="PROSITE" id="PS50850"/>
    </source>
</evidence>
<dbReference type="GO" id="GO:0022857">
    <property type="term" value="F:transmembrane transporter activity"/>
    <property type="evidence" value="ECO:0007669"/>
    <property type="project" value="InterPro"/>
</dbReference>
<feature type="region of interest" description="Disordered" evidence="5">
    <location>
        <begin position="1"/>
        <end position="27"/>
    </location>
</feature>
<evidence type="ECO:0000313" key="8">
    <source>
        <dbReference type="EMBL" id="MBB2205426.1"/>
    </source>
</evidence>
<dbReference type="Pfam" id="PF07690">
    <property type="entry name" value="MFS_1"/>
    <property type="match status" value="1"/>
</dbReference>
<sequence length="435" mass="46429">MSAASSTHPAGPDGTADRPAPAAFAAPSRGPHAARYVFFGLVFLMYVISYGDRAALSIALPALGKEFSLTPVEMGWVSSSFLWSYFLLNLPSTIVLDMVGARLVGSVAVALWSCAMLLGGMVQNISQFLMTRVLLGVGEAPTFGVGATVVRNWALPKERGSVMTVLLTGMQLGLAGGTIAGAYLIALFGWRLEFILLGVIGLVWAVVWWLVYRNPDAGVLRQPRTPISVGEVRALFRSRSFFGILAVQCTQNYLNFLVMSWMPLYLIHELQVDVTGSGTRTALCYLAAAAGAVVVGRVAERIVFRRHLHPPRRRFIVAACVTGAASIGLLPHFHTMTPILLVLSFSLCCLIAANGANTALLTDLVEDGSRIGAVTGVTLTFSNSLGLLAPIVTGYIVSYTGRFDIAWYMCAAALVVAGMLSIVLVERPIVMKSGA</sequence>
<feature type="transmembrane region" description="Helical" evidence="6">
    <location>
        <begin position="373"/>
        <end position="399"/>
    </location>
</feature>
<keyword evidence="2 6" id="KW-0812">Transmembrane</keyword>